<protein>
    <submittedName>
        <fullName evidence="1">Uncharacterized protein</fullName>
    </submittedName>
</protein>
<sequence>MTATAHLAEIPAAFRREQGCSVAEWLAWLPGAIGGRTWRRVGEHGAEVALDPDMPAAVLRLDWETLPPRQIALLRMPRLAVTFAFEGCSADERARFMRYFDLYTRRGGG</sequence>
<dbReference type="Proteomes" id="UP001235760">
    <property type="component" value="Unassembled WGS sequence"/>
</dbReference>
<gene>
    <name evidence="1" type="ORF">Q8X39_03135</name>
</gene>
<name>A0ABT9FZG8_LEPDI</name>
<accession>A0ABT9FZG8</accession>
<dbReference type="EMBL" id="JAUZEE010000001">
    <property type="protein sequence ID" value="MDP4299615.1"/>
    <property type="molecule type" value="Genomic_DNA"/>
</dbReference>
<comment type="caution">
    <text evidence="1">The sequence shown here is derived from an EMBL/GenBank/DDBJ whole genome shotgun (WGS) entry which is preliminary data.</text>
</comment>
<keyword evidence="2" id="KW-1185">Reference proteome</keyword>
<evidence type="ECO:0000313" key="2">
    <source>
        <dbReference type="Proteomes" id="UP001235760"/>
    </source>
</evidence>
<evidence type="ECO:0000313" key="1">
    <source>
        <dbReference type="EMBL" id="MDP4299615.1"/>
    </source>
</evidence>
<organism evidence="1 2">
    <name type="scientific">Leptothrix discophora</name>
    <dbReference type="NCBI Taxonomy" id="89"/>
    <lineage>
        <taxon>Bacteria</taxon>
        <taxon>Pseudomonadati</taxon>
        <taxon>Pseudomonadota</taxon>
        <taxon>Betaproteobacteria</taxon>
        <taxon>Burkholderiales</taxon>
        <taxon>Sphaerotilaceae</taxon>
        <taxon>Leptothrix</taxon>
    </lineage>
</organism>
<proteinExistence type="predicted"/>
<reference evidence="1 2" key="1">
    <citation type="submission" date="2023-08" db="EMBL/GenBank/DDBJ databases">
        <authorList>
            <person name="Roldan D.M."/>
            <person name="Menes R.J."/>
        </authorList>
    </citation>
    <scope>NUCLEOTIDE SEQUENCE [LARGE SCALE GENOMIC DNA]</scope>
    <source>
        <strain evidence="1 2">CCM 2812</strain>
    </source>
</reference>
<dbReference type="RefSeq" id="WP_305748149.1">
    <property type="nucleotide sequence ID" value="NZ_JAUZEE010000001.1"/>
</dbReference>